<dbReference type="SMART" id="SM00530">
    <property type="entry name" value="HTH_XRE"/>
    <property type="match status" value="1"/>
</dbReference>
<proteinExistence type="predicted"/>
<dbReference type="Pfam" id="PF13560">
    <property type="entry name" value="HTH_31"/>
    <property type="match status" value="1"/>
</dbReference>
<evidence type="ECO:0000313" key="2">
    <source>
        <dbReference type="Proteomes" id="UP000281028"/>
    </source>
</evidence>
<sequence length="97" mass="11098">MATQFGDKIRLIRINQKMLLRHVASALDIDTALLSKIERGSRVIKKEQIPLIAEVLKTDKEELITLWLADQVMNVLKDEKMADEALKTVSKNIKKKN</sequence>
<evidence type="ECO:0000313" key="1">
    <source>
        <dbReference type="EMBL" id="NSL88961.1"/>
    </source>
</evidence>
<gene>
    <name evidence="1" type="ORF">ECE50_019120</name>
</gene>
<dbReference type="GO" id="GO:0003677">
    <property type="term" value="F:DNA binding"/>
    <property type="evidence" value="ECO:0007669"/>
    <property type="project" value="InterPro"/>
</dbReference>
<protein>
    <submittedName>
        <fullName evidence="1">Helix-turn-helix transcriptional regulator</fullName>
    </submittedName>
</protein>
<dbReference type="Gene3D" id="1.10.260.40">
    <property type="entry name" value="lambda repressor-like DNA-binding domains"/>
    <property type="match status" value="1"/>
</dbReference>
<dbReference type="InterPro" id="IPR001387">
    <property type="entry name" value="Cro/C1-type_HTH"/>
</dbReference>
<dbReference type="SUPFAM" id="SSF47413">
    <property type="entry name" value="lambda repressor-like DNA-binding domains"/>
    <property type="match status" value="1"/>
</dbReference>
<dbReference type="OrthoDB" id="4762426at2"/>
<dbReference type="CDD" id="cd00093">
    <property type="entry name" value="HTH_XRE"/>
    <property type="match status" value="1"/>
</dbReference>
<name>A0A433WB16_9BACT</name>
<dbReference type="Proteomes" id="UP000281028">
    <property type="component" value="Unassembled WGS sequence"/>
</dbReference>
<reference evidence="1" key="1">
    <citation type="submission" date="2020-05" db="EMBL/GenBank/DDBJ databases">
        <title>Chitinophaga laudate sp. nov., isolated from a tropical peat swamp.</title>
        <authorList>
            <person name="Goh C.B.S."/>
            <person name="Lee M.S."/>
            <person name="Parimannan S."/>
            <person name="Pasbakhsh P."/>
            <person name="Yule C.M."/>
            <person name="Rajandas H."/>
            <person name="Loke S."/>
            <person name="Croft L."/>
            <person name="Tan J.B.L."/>
        </authorList>
    </citation>
    <scope>NUCLEOTIDE SEQUENCE</scope>
    <source>
        <strain evidence="1">Mgbs1</strain>
    </source>
</reference>
<dbReference type="AlphaFoldDB" id="A0A433WB16"/>
<accession>A0A433WB16</accession>
<dbReference type="InterPro" id="IPR010982">
    <property type="entry name" value="Lambda_DNA-bd_dom_sf"/>
</dbReference>
<dbReference type="PROSITE" id="PS50943">
    <property type="entry name" value="HTH_CROC1"/>
    <property type="match status" value="1"/>
</dbReference>
<keyword evidence="2" id="KW-1185">Reference proteome</keyword>
<organism evidence="1 2">
    <name type="scientific">Chitinophaga solisilvae</name>
    <dbReference type="NCBI Taxonomy" id="1233460"/>
    <lineage>
        <taxon>Bacteria</taxon>
        <taxon>Pseudomonadati</taxon>
        <taxon>Bacteroidota</taxon>
        <taxon>Chitinophagia</taxon>
        <taxon>Chitinophagales</taxon>
        <taxon>Chitinophagaceae</taxon>
        <taxon>Chitinophaga</taxon>
    </lineage>
</organism>
<dbReference type="EMBL" id="RIAR02000001">
    <property type="protein sequence ID" value="NSL88961.1"/>
    <property type="molecule type" value="Genomic_DNA"/>
</dbReference>
<comment type="caution">
    <text evidence="1">The sequence shown here is derived from an EMBL/GenBank/DDBJ whole genome shotgun (WGS) entry which is preliminary data.</text>
</comment>